<dbReference type="PANTHER" id="PTHR47175:SF2">
    <property type="entry name" value="LIPASE ATG15-RELATED"/>
    <property type="match status" value="1"/>
</dbReference>
<keyword evidence="13" id="KW-0072">Autophagy</keyword>
<keyword evidence="19" id="KW-0732">Signal</keyword>
<keyword evidence="16" id="KW-0325">Glycoprotein</keyword>
<dbReference type="GO" id="GO:0006660">
    <property type="term" value="P:phosphatidylserine catabolic process"/>
    <property type="evidence" value="ECO:0007669"/>
    <property type="project" value="TreeGrafter"/>
</dbReference>
<dbReference type="EC" id="3.1.1.3" evidence="6"/>
<evidence type="ECO:0000256" key="8">
    <source>
        <dbReference type="ARBA" id="ARBA00022753"/>
    </source>
</evidence>
<dbReference type="InterPro" id="IPR002921">
    <property type="entry name" value="Fungal_lipase-type"/>
</dbReference>
<comment type="catalytic activity">
    <reaction evidence="1">
        <text>a triacylglycerol + H2O = a diacylglycerol + a fatty acid + H(+)</text>
        <dbReference type="Rhea" id="RHEA:12044"/>
        <dbReference type="ChEBI" id="CHEBI:15377"/>
        <dbReference type="ChEBI" id="CHEBI:15378"/>
        <dbReference type="ChEBI" id="CHEBI:17855"/>
        <dbReference type="ChEBI" id="CHEBI:18035"/>
        <dbReference type="ChEBI" id="CHEBI:28868"/>
        <dbReference type="EC" id="3.1.1.3"/>
    </reaction>
</comment>
<keyword evidence="12" id="KW-1133">Transmembrane helix</keyword>
<accession>A0A8H5CYN5</accession>
<evidence type="ECO:0000256" key="6">
    <source>
        <dbReference type="ARBA" id="ARBA00013279"/>
    </source>
</evidence>
<evidence type="ECO:0000256" key="10">
    <source>
        <dbReference type="ARBA" id="ARBA00022963"/>
    </source>
</evidence>
<dbReference type="GO" id="GO:0005775">
    <property type="term" value="C:vacuolar lumen"/>
    <property type="evidence" value="ECO:0007669"/>
    <property type="project" value="TreeGrafter"/>
</dbReference>
<evidence type="ECO:0000256" key="12">
    <source>
        <dbReference type="ARBA" id="ARBA00022989"/>
    </source>
</evidence>
<evidence type="ECO:0000256" key="14">
    <source>
        <dbReference type="ARBA" id="ARBA00023098"/>
    </source>
</evidence>
<evidence type="ECO:0000256" key="9">
    <source>
        <dbReference type="ARBA" id="ARBA00022801"/>
    </source>
</evidence>
<dbReference type="InterPro" id="IPR050805">
    <property type="entry name" value="ATG15_Lipase"/>
</dbReference>
<dbReference type="Pfam" id="PF01764">
    <property type="entry name" value="Lipase_3"/>
    <property type="match status" value="1"/>
</dbReference>
<dbReference type="Proteomes" id="UP000559027">
    <property type="component" value="Unassembled WGS sequence"/>
</dbReference>
<keyword evidence="9" id="KW-0378">Hydrolase</keyword>
<evidence type="ECO:0000256" key="3">
    <source>
        <dbReference type="ARBA" id="ARBA00004343"/>
    </source>
</evidence>
<reference evidence="21 22" key="1">
    <citation type="journal article" date="2020" name="ISME J.">
        <title>Uncovering the hidden diversity of litter-decomposition mechanisms in mushroom-forming fungi.</title>
        <authorList>
            <person name="Floudas D."/>
            <person name="Bentzer J."/>
            <person name="Ahren D."/>
            <person name="Johansson T."/>
            <person name="Persson P."/>
            <person name="Tunlid A."/>
        </authorList>
    </citation>
    <scope>NUCLEOTIDE SEQUENCE [LARGE SCALE GENOMIC DNA]</scope>
    <source>
        <strain evidence="21 22">CBS 146.42</strain>
    </source>
</reference>
<comment type="subcellular location">
    <subcellularLocation>
        <location evidence="3">Endosome</location>
        <location evidence="3">Multivesicular body membrane</location>
        <topology evidence="3">Single-pass type II membrane protein</topology>
    </subcellularLocation>
    <subcellularLocation>
        <location evidence="2">Prevacuolar compartment membrane</location>
        <topology evidence="2">Single-pass type II membrane protein</topology>
    </subcellularLocation>
</comment>
<keyword evidence="8" id="KW-0967">Endosome</keyword>
<dbReference type="GO" id="GO:0034727">
    <property type="term" value="P:piecemeal microautophagy of the nucleus"/>
    <property type="evidence" value="ECO:0007669"/>
    <property type="project" value="TreeGrafter"/>
</dbReference>
<evidence type="ECO:0000256" key="5">
    <source>
        <dbReference type="ARBA" id="ARBA00011137"/>
    </source>
</evidence>
<name>A0A8H5CYN5_9AGAR</name>
<dbReference type="GO" id="GO:0034496">
    <property type="term" value="P:multivesicular body membrane disassembly"/>
    <property type="evidence" value="ECO:0007669"/>
    <property type="project" value="TreeGrafter"/>
</dbReference>
<comment type="similarity">
    <text evidence="4">Belongs to the AB hydrolase superfamily. Lipase family.</text>
</comment>
<keyword evidence="15" id="KW-0472">Membrane</keyword>
<keyword evidence="7" id="KW-0812">Transmembrane</keyword>
<evidence type="ECO:0000256" key="19">
    <source>
        <dbReference type="SAM" id="SignalP"/>
    </source>
</evidence>
<keyword evidence="22" id="KW-1185">Reference proteome</keyword>
<dbReference type="GO" id="GO:0032585">
    <property type="term" value="C:multivesicular body membrane"/>
    <property type="evidence" value="ECO:0007669"/>
    <property type="project" value="UniProtKB-SubCell"/>
</dbReference>
<proteinExistence type="inferred from homology"/>
<evidence type="ECO:0000313" key="22">
    <source>
        <dbReference type="Proteomes" id="UP000559027"/>
    </source>
</evidence>
<comment type="subunit">
    <text evidence="5">Binds to both phosphatidylinositol (PI) and phosphatidylinositol 3,5-bisphosphate (PIP2).</text>
</comment>
<comment type="function">
    <text evidence="17">Lipase which is essential for lysis of subvacuolar cytoplasm to vacuole targeted bodies and intravacuolar autophagic bodies. Involved in the lysis of intravacuolar multivesicular body (MVB) vesicles. The intravacuolar membrane disintegration by ATG15 is critical to life span extension.</text>
</comment>
<evidence type="ECO:0000256" key="1">
    <source>
        <dbReference type="ARBA" id="ARBA00001024"/>
    </source>
</evidence>
<dbReference type="InterPro" id="IPR029058">
    <property type="entry name" value="AB_hydrolase_fold"/>
</dbReference>
<keyword evidence="10" id="KW-0442">Lipid degradation</keyword>
<comment type="caution">
    <text evidence="21">The sequence shown here is derived from an EMBL/GenBank/DDBJ whole genome shotgun (WGS) entry which is preliminary data.</text>
</comment>
<evidence type="ECO:0000256" key="18">
    <source>
        <dbReference type="ARBA" id="ARBA00029828"/>
    </source>
</evidence>
<dbReference type="Gene3D" id="3.40.50.1820">
    <property type="entry name" value="alpha/beta hydrolase"/>
    <property type="match status" value="1"/>
</dbReference>
<evidence type="ECO:0000256" key="4">
    <source>
        <dbReference type="ARBA" id="ARBA00010701"/>
    </source>
</evidence>
<evidence type="ECO:0000259" key="20">
    <source>
        <dbReference type="Pfam" id="PF01764"/>
    </source>
</evidence>
<feature type="signal peptide" evidence="19">
    <location>
        <begin position="1"/>
        <end position="22"/>
    </location>
</feature>
<dbReference type="CDD" id="cd00519">
    <property type="entry name" value="Lipase_3"/>
    <property type="match status" value="1"/>
</dbReference>
<dbReference type="SUPFAM" id="SSF53474">
    <property type="entry name" value="alpha/beta-Hydrolases"/>
    <property type="match status" value="1"/>
</dbReference>
<organism evidence="21 22">
    <name type="scientific">Leucocoprinus leucothites</name>
    <dbReference type="NCBI Taxonomy" id="201217"/>
    <lineage>
        <taxon>Eukaryota</taxon>
        <taxon>Fungi</taxon>
        <taxon>Dikarya</taxon>
        <taxon>Basidiomycota</taxon>
        <taxon>Agaricomycotina</taxon>
        <taxon>Agaricomycetes</taxon>
        <taxon>Agaricomycetidae</taxon>
        <taxon>Agaricales</taxon>
        <taxon>Agaricineae</taxon>
        <taxon>Agaricaceae</taxon>
        <taxon>Leucocoprinus</taxon>
    </lineage>
</organism>
<keyword evidence="11" id="KW-0735">Signal-anchor</keyword>
<dbReference type="GO" id="GO:0004806">
    <property type="term" value="F:triacylglycerol lipase activity"/>
    <property type="evidence" value="ECO:0007669"/>
    <property type="project" value="UniProtKB-EC"/>
</dbReference>
<dbReference type="EMBL" id="JAACJO010000016">
    <property type="protein sequence ID" value="KAF5349561.1"/>
    <property type="molecule type" value="Genomic_DNA"/>
</dbReference>
<evidence type="ECO:0000313" key="21">
    <source>
        <dbReference type="EMBL" id="KAF5349561.1"/>
    </source>
</evidence>
<evidence type="ECO:0000256" key="16">
    <source>
        <dbReference type="ARBA" id="ARBA00023180"/>
    </source>
</evidence>
<gene>
    <name evidence="21" type="ORF">D9756_008809</name>
</gene>
<dbReference type="GO" id="GO:0004620">
    <property type="term" value="F:phospholipase activity"/>
    <property type="evidence" value="ECO:0007669"/>
    <property type="project" value="TreeGrafter"/>
</dbReference>
<sequence>MYLNLPSTLYALLFSFLWPGEQEVLNTPLTFNLRHIHASTPSNDILFADVKNPERIHALGHDSFNLEIPSTRRLAIHRTSLNSFQAARQRSLVHGESITLDWSEDQVEGPDVNNKKVLMTLAKMTANAYVEVGDKEWYDLPGNWNQSFPFGWSPTDDGFRGHVFVSEDNSTVILSVKGTSGPWIAGGGGPTVKKDKLNDNLLFSCCCARVGPTWSTVCGCYDKGYRCEQSCVEQALQEDSLFYPIGTNLYNNVTYLYPDANIWVIGHSLGGALASLVGLTFGAPVVAFEAPGEAMAARRLHLPSPPSLQHITHVYHTADPIPMGTCNGVSSLCALAGYAMESRCHLGEVIRYDTVSQLKWGVSLSNHPIKVLIDSVFGVDWKTNDAKEGDKDFVPKCRKAVEIEGEDGVCMDCFNWEFGEFRNSTKGKRK</sequence>
<keyword evidence="14" id="KW-0443">Lipid metabolism</keyword>
<dbReference type="GO" id="GO:0046461">
    <property type="term" value="P:neutral lipid catabolic process"/>
    <property type="evidence" value="ECO:0007669"/>
    <property type="project" value="TreeGrafter"/>
</dbReference>
<protein>
    <recommendedName>
        <fullName evidence="6">triacylglycerol lipase</fullName>
        <ecNumber evidence="6">3.1.1.3</ecNumber>
    </recommendedName>
    <alternativeName>
        <fullName evidence="18">Autophagy-related protein 15</fullName>
    </alternativeName>
</protein>
<evidence type="ECO:0000256" key="2">
    <source>
        <dbReference type="ARBA" id="ARBA00004270"/>
    </source>
</evidence>
<dbReference type="AlphaFoldDB" id="A0A8H5CYN5"/>
<evidence type="ECO:0000256" key="7">
    <source>
        <dbReference type="ARBA" id="ARBA00022692"/>
    </source>
</evidence>
<evidence type="ECO:0000256" key="11">
    <source>
        <dbReference type="ARBA" id="ARBA00022968"/>
    </source>
</evidence>
<feature type="domain" description="Fungal lipase-type" evidence="20">
    <location>
        <begin position="253"/>
        <end position="280"/>
    </location>
</feature>
<evidence type="ECO:0000256" key="13">
    <source>
        <dbReference type="ARBA" id="ARBA00023006"/>
    </source>
</evidence>
<feature type="chain" id="PRO_5034348459" description="triacylglycerol lipase" evidence="19">
    <location>
        <begin position="23"/>
        <end position="430"/>
    </location>
</feature>
<evidence type="ECO:0000256" key="15">
    <source>
        <dbReference type="ARBA" id="ARBA00023136"/>
    </source>
</evidence>
<dbReference type="PANTHER" id="PTHR47175">
    <property type="entry name" value="LIPASE ATG15-RELATED"/>
    <property type="match status" value="1"/>
</dbReference>
<evidence type="ECO:0000256" key="17">
    <source>
        <dbReference type="ARBA" id="ARBA00024663"/>
    </source>
</evidence>
<dbReference type="OrthoDB" id="58570at2759"/>